<evidence type="ECO:0000313" key="3">
    <source>
        <dbReference type="Proteomes" id="UP000717996"/>
    </source>
</evidence>
<organism evidence="2 3">
    <name type="scientific">Rhizopus oryzae</name>
    <name type="common">Mucormycosis agent</name>
    <name type="synonym">Rhizopus arrhizus var. delemar</name>
    <dbReference type="NCBI Taxonomy" id="64495"/>
    <lineage>
        <taxon>Eukaryota</taxon>
        <taxon>Fungi</taxon>
        <taxon>Fungi incertae sedis</taxon>
        <taxon>Mucoromycota</taxon>
        <taxon>Mucoromycotina</taxon>
        <taxon>Mucoromycetes</taxon>
        <taxon>Mucorales</taxon>
        <taxon>Mucorineae</taxon>
        <taxon>Rhizopodaceae</taxon>
        <taxon>Rhizopus</taxon>
    </lineage>
</organism>
<feature type="compositionally biased region" description="Polar residues" evidence="1">
    <location>
        <begin position="92"/>
        <end position="101"/>
    </location>
</feature>
<accession>A0A9P6YIG5</accession>
<feature type="compositionally biased region" description="Acidic residues" evidence="1">
    <location>
        <begin position="102"/>
        <end position="112"/>
    </location>
</feature>
<gene>
    <name evidence="2" type="ORF">G6F51_003073</name>
</gene>
<evidence type="ECO:0000313" key="2">
    <source>
        <dbReference type="EMBL" id="KAG1549422.1"/>
    </source>
</evidence>
<dbReference type="OrthoDB" id="2422919at2759"/>
<protein>
    <submittedName>
        <fullName evidence="2">Uncharacterized protein</fullName>
    </submittedName>
</protein>
<sequence length="148" mass="17458">MTQQQQSIIKVDENKPTRSWTQLEIDNAYLKQQNELLNKELSFTRYTINALKGIAIQKENTLNETRQELERALKHIQLLSYTLKQQNRTSYASNPTLIQDNDLSDDLSEEEELTTEKRSVNIMSKLPLRHKQQVFVNNNENIMMDYLK</sequence>
<feature type="region of interest" description="Disordered" evidence="1">
    <location>
        <begin position="92"/>
        <end position="112"/>
    </location>
</feature>
<dbReference type="EMBL" id="JAANIT010000287">
    <property type="protein sequence ID" value="KAG1549422.1"/>
    <property type="molecule type" value="Genomic_DNA"/>
</dbReference>
<proteinExistence type="predicted"/>
<name>A0A9P6YIG5_RHIOR</name>
<comment type="caution">
    <text evidence="2">The sequence shown here is derived from an EMBL/GenBank/DDBJ whole genome shotgun (WGS) entry which is preliminary data.</text>
</comment>
<reference evidence="2" key="1">
    <citation type="journal article" date="2020" name="Microb. Genom.">
        <title>Genetic diversity of clinical and environmental Mucorales isolates obtained from an investigation of mucormycosis cases among solid organ transplant recipients.</title>
        <authorList>
            <person name="Nguyen M.H."/>
            <person name="Kaul D."/>
            <person name="Muto C."/>
            <person name="Cheng S.J."/>
            <person name="Richter R.A."/>
            <person name="Bruno V.M."/>
            <person name="Liu G."/>
            <person name="Beyhan S."/>
            <person name="Sundermann A.J."/>
            <person name="Mounaud S."/>
            <person name="Pasculle A.W."/>
            <person name="Nierman W.C."/>
            <person name="Driscoll E."/>
            <person name="Cumbie R."/>
            <person name="Clancy C.J."/>
            <person name="Dupont C.L."/>
        </authorList>
    </citation>
    <scope>NUCLEOTIDE SEQUENCE</scope>
    <source>
        <strain evidence="2">GL16</strain>
    </source>
</reference>
<dbReference type="Proteomes" id="UP000717996">
    <property type="component" value="Unassembled WGS sequence"/>
</dbReference>
<dbReference type="AlphaFoldDB" id="A0A9P6YIG5"/>
<evidence type="ECO:0000256" key="1">
    <source>
        <dbReference type="SAM" id="MobiDB-lite"/>
    </source>
</evidence>